<evidence type="ECO:0000256" key="10">
    <source>
        <dbReference type="SAM" id="SignalP"/>
    </source>
</evidence>
<dbReference type="PANTHER" id="PTHR47637:SF1">
    <property type="entry name" value="CHAPERONE SURA"/>
    <property type="match status" value="1"/>
</dbReference>
<evidence type="ECO:0000313" key="13">
    <source>
        <dbReference type="Proteomes" id="UP000527143"/>
    </source>
</evidence>
<dbReference type="Gene3D" id="1.10.4030.10">
    <property type="entry name" value="Porin chaperone SurA, peptide-binding domain"/>
    <property type="match status" value="1"/>
</dbReference>
<reference evidence="12 13" key="1">
    <citation type="submission" date="2020-08" db="EMBL/GenBank/DDBJ databases">
        <title>Genomic Encyclopedia of Type Strains, Phase IV (KMG-IV): sequencing the most valuable type-strain genomes for metagenomic binning, comparative biology and taxonomic classification.</title>
        <authorList>
            <person name="Goeker M."/>
        </authorList>
    </citation>
    <scope>NUCLEOTIDE SEQUENCE [LARGE SCALE GENOMIC DNA]</scope>
    <source>
        <strain evidence="12 13">DSM 26736</strain>
    </source>
</reference>
<keyword evidence="4 9" id="KW-0697">Rotamase</keyword>
<dbReference type="InterPro" id="IPR027304">
    <property type="entry name" value="Trigger_fact/SurA_dom_sf"/>
</dbReference>
<accession>A0A840YP07</accession>
<dbReference type="InterPro" id="IPR023058">
    <property type="entry name" value="PPIase_PpiC_CS"/>
</dbReference>
<dbReference type="PROSITE" id="PS01096">
    <property type="entry name" value="PPIC_PPIASE_1"/>
    <property type="match status" value="1"/>
</dbReference>
<dbReference type="GO" id="GO:0003755">
    <property type="term" value="F:peptidyl-prolyl cis-trans isomerase activity"/>
    <property type="evidence" value="ECO:0007669"/>
    <property type="project" value="UniProtKB-KW"/>
</dbReference>
<evidence type="ECO:0000256" key="7">
    <source>
        <dbReference type="ARBA" id="ARBA00030642"/>
    </source>
</evidence>
<evidence type="ECO:0000256" key="3">
    <source>
        <dbReference type="ARBA" id="ARBA00022764"/>
    </source>
</evidence>
<dbReference type="PROSITE" id="PS50198">
    <property type="entry name" value="PPIC_PPIASE_2"/>
    <property type="match status" value="1"/>
</dbReference>
<dbReference type="InterPro" id="IPR050280">
    <property type="entry name" value="OMP_Chaperone_SurA"/>
</dbReference>
<dbReference type="Pfam" id="PF09312">
    <property type="entry name" value="SurA_N"/>
    <property type="match status" value="1"/>
</dbReference>
<evidence type="ECO:0000256" key="1">
    <source>
        <dbReference type="ARBA" id="ARBA00018370"/>
    </source>
</evidence>
<evidence type="ECO:0000256" key="6">
    <source>
        <dbReference type="ARBA" id="ARBA00023235"/>
    </source>
</evidence>
<organism evidence="12 13">
    <name type="scientific">Sphingomonas xinjiangensis</name>
    <dbReference type="NCBI Taxonomy" id="643568"/>
    <lineage>
        <taxon>Bacteria</taxon>
        <taxon>Pseudomonadati</taxon>
        <taxon>Pseudomonadota</taxon>
        <taxon>Alphaproteobacteria</taxon>
        <taxon>Sphingomonadales</taxon>
        <taxon>Sphingomonadaceae</taxon>
        <taxon>Sphingomonas</taxon>
    </lineage>
</organism>
<feature type="domain" description="PpiC" evidence="11">
    <location>
        <begin position="192"/>
        <end position="289"/>
    </location>
</feature>
<dbReference type="AlphaFoldDB" id="A0A840YP07"/>
<dbReference type="InterPro" id="IPR015391">
    <property type="entry name" value="SurA_N"/>
</dbReference>
<dbReference type="SUPFAM" id="SSF54534">
    <property type="entry name" value="FKBP-like"/>
    <property type="match status" value="2"/>
</dbReference>
<dbReference type="Pfam" id="PF00639">
    <property type="entry name" value="Rotamase"/>
    <property type="match status" value="1"/>
</dbReference>
<proteinExistence type="predicted"/>
<keyword evidence="5" id="KW-0143">Chaperone</keyword>
<dbReference type="Gene3D" id="3.10.50.40">
    <property type="match status" value="1"/>
</dbReference>
<evidence type="ECO:0000313" key="12">
    <source>
        <dbReference type="EMBL" id="MBB5709382.1"/>
    </source>
</evidence>
<evidence type="ECO:0000256" key="5">
    <source>
        <dbReference type="ARBA" id="ARBA00023186"/>
    </source>
</evidence>
<evidence type="ECO:0000259" key="11">
    <source>
        <dbReference type="PROSITE" id="PS50198"/>
    </source>
</evidence>
<dbReference type="Proteomes" id="UP000527143">
    <property type="component" value="Unassembled WGS sequence"/>
</dbReference>
<keyword evidence="2 10" id="KW-0732">Signal</keyword>
<dbReference type="SUPFAM" id="SSF109998">
    <property type="entry name" value="Triger factor/SurA peptide-binding domain-like"/>
    <property type="match status" value="1"/>
</dbReference>
<evidence type="ECO:0000256" key="2">
    <source>
        <dbReference type="ARBA" id="ARBA00022729"/>
    </source>
</evidence>
<dbReference type="PANTHER" id="PTHR47637">
    <property type="entry name" value="CHAPERONE SURA"/>
    <property type="match status" value="1"/>
</dbReference>
<keyword evidence="3" id="KW-0574">Periplasm</keyword>
<keyword evidence="6 9" id="KW-0413">Isomerase</keyword>
<feature type="chain" id="PRO_5032921655" description="Parvulin-like PPIase" evidence="10">
    <location>
        <begin position="21"/>
        <end position="441"/>
    </location>
</feature>
<sequence>MGRKTVLALGVAGLASVALAQTVPDRQDAPNTGLDLPANLQIFGKADPNVRKPTAIVNDVVITGTDVDQRVALIVGLNKLNLKAQELDQLRLTVLRQLIDETLQIQEAKANEITVDPKEINSSFNSVARRLEKTPEQFRAWLKESGSSERSIRRQIEGEVAWSRLLRRRVDVNVSEAEVKDWIDRWTKQKGSDEFHVYEIYQNATPDRAQEVHAGMQRMIQQMREGAPFDYLARTYSEASTKSVGGDLGWVRPAMLPEPLAKAAQEMQSGQVAGPIELPTGFSILYLAEKRQVGMADPRDAKLSLRQLAINFPKGVSQAQATARASAFASATQKMQGCGDAAKVAAAEGAEMVDRDGVVIRDLPPALQTMIMPLQVGQVSRPFGSVEEGVRVLVICGRDDPATPGAPSVEQLQDQIAEQRVNIRAQRMLRDLRRDALVEYR</sequence>
<keyword evidence="13" id="KW-1185">Reference proteome</keyword>
<feature type="signal peptide" evidence="10">
    <location>
        <begin position="1"/>
        <end position="20"/>
    </location>
</feature>
<gene>
    <name evidence="12" type="ORF">FHT02_000588</name>
</gene>
<dbReference type="InterPro" id="IPR046357">
    <property type="entry name" value="PPIase_dom_sf"/>
</dbReference>
<evidence type="ECO:0000256" key="8">
    <source>
        <dbReference type="ARBA" id="ARBA00031484"/>
    </source>
</evidence>
<evidence type="ECO:0000256" key="9">
    <source>
        <dbReference type="PROSITE-ProRule" id="PRU00278"/>
    </source>
</evidence>
<comment type="caution">
    <text evidence="12">The sequence shown here is derived from an EMBL/GenBank/DDBJ whole genome shotgun (WGS) entry which is preliminary data.</text>
</comment>
<dbReference type="InterPro" id="IPR000297">
    <property type="entry name" value="PPIase_PpiC"/>
</dbReference>
<dbReference type="EMBL" id="JACIJF010000001">
    <property type="protein sequence ID" value="MBB5709382.1"/>
    <property type="molecule type" value="Genomic_DNA"/>
</dbReference>
<evidence type="ECO:0000256" key="4">
    <source>
        <dbReference type="ARBA" id="ARBA00023110"/>
    </source>
</evidence>
<protein>
    <recommendedName>
        <fullName evidence="1">Parvulin-like PPIase</fullName>
    </recommendedName>
    <alternativeName>
        <fullName evidence="7">Peptidyl-prolyl cis-trans isomerase plp</fullName>
    </alternativeName>
    <alternativeName>
        <fullName evidence="8">Rotamase plp</fullName>
    </alternativeName>
</protein>
<name>A0A840YP07_9SPHN</name>